<dbReference type="AlphaFoldDB" id="A0A085W413"/>
<dbReference type="InterPro" id="IPR036869">
    <property type="entry name" value="J_dom_sf"/>
</dbReference>
<sequence>MKTSEDPFVVLGLQPTLDVATIKRAYFAALARHPPHQDPQGFGRLRSAYEELTRPGGLAAAYLASPVDVRRLASEARQRFDAALQSASEKAATLRDKEEASAQFLERCSRMQWEEVLRVCGGEGDR</sequence>
<dbReference type="Proteomes" id="UP000028725">
    <property type="component" value="Unassembled WGS sequence"/>
</dbReference>
<dbReference type="STRING" id="394096.DB31_4136"/>
<protein>
    <recommendedName>
        <fullName evidence="3">J domain-containing protein</fullName>
    </recommendedName>
</protein>
<accession>A0A085W413</accession>
<evidence type="ECO:0000313" key="2">
    <source>
        <dbReference type="Proteomes" id="UP000028725"/>
    </source>
</evidence>
<name>A0A085W413_9BACT</name>
<comment type="caution">
    <text evidence="1">The sequence shown here is derived from an EMBL/GenBank/DDBJ whole genome shotgun (WGS) entry which is preliminary data.</text>
</comment>
<dbReference type="Gene3D" id="1.10.287.110">
    <property type="entry name" value="DnaJ domain"/>
    <property type="match status" value="1"/>
</dbReference>
<organism evidence="1 2">
    <name type="scientific">Hyalangium minutum</name>
    <dbReference type="NCBI Taxonomy" id="394096"/>
    <lineage>
        <taxon>Bacteria</taxon>
        <taxon>Pseudomonadati</taxon>
        <taxon>Myxococcota</taxon>
        <taxon>Myxococcia</taxon>
        <taxon>Myxococcales</taxon>
        <taxon>Cystobacterineae</taxon>
        <taxon>Archangiaceae</taxon>
        <taxon>Hyalangium</taxon>
    </lineage>
</organism>
<reference evidence="1 2" key="1">
    <citation type="submission" date="2014-04" db="EMBL/GenBank/DDBJ databases">
        <title>Genome assembly of Hyalangium minutum DSM 14724.</title>
        <authorList>
            <person name="Sharma G."/>
            <person name="Subramanian S."/>
        </authorList>
    </citation>
    <scope>NUCLEOTIDE SEQUENCE [LARGE SCALE GENOMIC DNA]</scope>
    <source>
        <strain evidence="1 2">DSM 14724</strain>
    </source>
</reference>
<gene>
    <name evidence="1" type="ORF">DB31_4136</name>
</gene>
<keyword evidence="2" id="KW-1185">Reference proteome</keyword>
<dbReference type="RefSeq" id="WP_044197599.1">
    <property type="nucleotide sequence ID" value="NZ_JMCB01000022.1"/>
</dbReference>
<evidence type="ECO:0000313" key="1">
    <source>
        <dbReference type="EMBL" id="KFE62426.1"/>
    </source>
</evidence>
<proteinExistence type="predicted"/>
<dbReference type="OrthoDB" id="9816462at2"/>
<evidence type="ECO:0008006" key="3">
    <source>
        <dbReference type="Google" id="ProtNLM"/>
    </source>
</evidence>
<dbReference type="SUPFAM" id="SSF46565">
    <property type="entry name" value="Chaperone J-domain"/>
    <property type="match status" value="1"/>
</dbReference>
<dbReference type="EMBL" id="JMCB01000022">
    <property type="protein sequence ID" value="KFE62426.1"/>
    <property type="molecule type" value="Genomic_DNA"/>
</dbReference>